<evidence type="ECO:0008006" key="5">
    <source>
        <dbReference type="Google" id="ProtNLM"/>
    </source>
</evidence>
<organism evidence="3 4">
    <name type="scientific">Tilletia horrida</name>
    <dbReference type="NCBI Taxonomy" id="155126"/>
    <lineage>
        <taxon>Eukaryota</taxon>
        <taxon>Fungi</taxon>
        <taxon>Dikarya</taxon>
        <taxon>Basidiomycota</taxon>
        <taxon>Ustilaginomycotina</taxon>
        <taxon>Exobasidiomycetes</taxon>
        <taxon>Tilletiales</taxon>
        <taxon>Tilletiaceae</taxon>
        <taxon>Tilletia</taxon>
    </lineage>
</organism>
<gene>
    <name evidence="3" type="ORF">OC842_002597</name>
</gene>
<dbReference type="GO" id="GO:0005968">
    <property type="term" value="C:Rab-protein geranylgeranyltransferase complex"/>
    <property type="evidence" value="ECO:0007669"/>
    <property type="project" value="TreeGrafter"/>
</dbReference>
<dbReference type="EMBL" id="JAPDMQ010000114">
    <property type="protein sequence ID" value="KAK0534547.1"/>
    <property type="molecule type" value="Genomic_DNA"/>
</dbReference>
<feature type="compositionally biased region" description="Low complexity" evidence="2">
    <location>
        <begin position="551"/>
        <end position="560"/>
    </location>
</feature>
<evidence type="ECO:0000256" key="1">
    <source>
        <dbReference type="ARBA" id="ARBA00005593"/>
    </source>
</evidence>
<reference evidence="3" key="1">
    <citation type="journal article" date="2023" name="PhytoFront">
        <title>Draft Genome Resources of Seven Strains of Tilletia horrida, Causal Agent of Kernel Smut of Rice.</title>
        <authorList>
            <person name="Khanal S."/>
            <person name="Antony Babu S."/>
            <person name="Zhou X.G."/>
        </authorList>
    </citation>
    <scope>NUCLEOTIDE SEQUENCE</scope>
    <source>
        <strain evidence="3">TX3</strain>
    </source>
</reference>
<protein>
    <recommendedName>
        <fullName evidence="5">Rab proteins geranylgeranyltransferase component A</fullName>
    </recommendedName>
</protein>
<dbReference type="Pfam" id="PF00996">
    <property type="entry name" value="GDI"/>
    <property type="match status" value="2"/>
</dbReference>
<dbReference type="PANTHER" id="PTHR11787:SF4">
    <property type="entry name" value="CHM, RAB ESCORT PROTEIN 1"/>
    <property type="match status" value="1"/>
</dbReference>
<dbReference type="Gene3D" id="3.50.50.60">
    <property type="entry name" value="FAD/NAD(P)-binding domain"/>
    <property type="match status" value="1"/>
</dbReference>
<proteinExistence type="inferred from homology"/>
<feature type="compositionally biased region" description="Pro residues" evidence="2">
    <location>
        <begin position="540"/>
        <end position="550"/>
    </location>
</feature>
<evidence type="ECO:0000313" key="3">
    <source>
        <dbReference type="EMBL" id="KAK0534547.1"/>
    </source>
</evidence>
<sequence>MATPADGTAGGSSGGGGDGVTLDLEKTHFDAIITGTGLTESILAAALTSAGHSVLHVDTNGWYGSAWASLSLRELIQWARDRPQESGSGAAQQGMDARYTRQLSFPAFSHAGAGVETVPKEPPAELVALDRHYALSLCPTLLPAAGATIDVLIRSGVASYCTFRMLEHTFVYESTGPGAGAGALKRVPSSKEDIFKDRSISLPDKRRLMKVLTEVASSLEASSSSSTSDQPFINFLRENQGLSSSLASALSYGVALCASQEESTTSALAKMHTHLRSIGKYGQGAYLVGQYGGAGELAQGYCRCSAVNGGTYILGHRIRSAQRFPPAEGPAAAARWEVDIEGNKVTSNWLVLDQDSSHLVEDSTQSEGATEDAASDVVFGHLVLNRPFRLPKAASAAGSEGPEEGPKPLPPETALVVFPASAEGGQHGMTTYALMNGEGTFSTPKGQYIYYLMTSVPRSDSRSAARVLQGARDRVLALTEGAREEWKMPTSSEAGAEDEGAAVTTAPLPPLVEAYHRRRIPSSASISDASSASTHLLRVPFPPTNLPPPSSSSSPTALPNLATSLDRATQLAEELFWTIGGGPAARERAEAARKRVARRERDEEEFAGRAVALAGVREAQAQGGETGLEEIASEGEETEEEVWDFFPKKPAQLDAE</sequence>
<dbReference type="GO" id="GO:0007264">
    <property type="term" value="P:small GTPase-mediated signal transduction"/>
    <property type="evidence" value="ECO:0007669"/>
    <property type="project" value="InterPro"/>
</dbReference>
<dbReference type="GO" id="GO:0005829">
    <property type="term" value="C:cytosol"/>
    <property type="evidence" value="ECO:0007669"/>
    <property type="project" value="TreeGrafter"/>
</dbReference>
<keyword evidence="4" id="KW-1185">Reference proteome</keyword>
<dbReference type="GO" id="GO:0016192">
    <property type="term" value="P:vesicle-mediated transport"/>
    <property type="evidence" value="ECO:0007669"/>
    <property type="project" value="TreeGrafter"/>
</dbReference>
<feature type="region of interest" description="Disordered" evidence="2">
    <location>
        <begin position="482"/>
        <end position="502"/>
    </location>
</feature>
<dbReference type="PRINTS" id="PR00891">
    <property type="entry name" value="RABGDIREP"/>
</dbReference>
<dbReference type="Gene3D" id="1.10.405.10">
    <property type="entry name" value="Guanine Nucleotide Dissociation Inhibitor, domain 1"/>
    <property type="match status" value="1"/>
</dbReference>
<feature type="region of interest" description="Disordered" evidence="2">
    <location>
        <begin position="537"/>
        <end position="560"/>
    </location>
</feature>
<evidence type="ECO:0000313" key="4">
    <source>
        <dbReference type="Proteomes" id="UP001176521"/>
    </source>
</evidence>
<evidence type="ECO:0000256" key="2">
    <source>
        <dbReference type="SAM" id="MobiDB-lite"/>
    </source>
</evidence>
<name>A0AAN6GDC4_9BASI</name>
<comment type="similarity">
    <text evidence="1">Belongs to the Rab GDI family.</text>
</comment>
<dbReference type="InterPro" id="IPR018203">
    <property type="entry name" value="GDP_dissociation_inhibitor"/>
</dbReference>
<comment type="caution">
    <text evidence="3">The sequence shown here is derived from an EMBL/GenBank/DDBJ whole genome shotgun (WGS) entry which is preliminary data.</text>
</comment>
<dbReference type="Proteomes" id="UP001176521">
    <property type="component" value="Unassembled WGS sequence"/>
</dbReference>
<dbReference type="GO" id="GO:0005634">
    <property type="term" value="C:nucleus"/>
    <property type="evidence" value="ECO:0007669"/>
    <property type="project" value="TreeGrafter"/>
</dbReference>
<dbReference type="PANTHER" id="PTHR11787">
    <property type="entry name" value="RAB GDP-DISSOCIATION INHIBITOR"/>
    <property type="match status" value="1"/>
</dbReference>
<dbReference type="SUPFAM" id="SSF51905">
    <property type="entry name" value="FAD/NAD(P)-binding domain"/>
    <property type="match status" value="1"/>
</dbReference>
<dbReference type="InterPro" id="IPR036188">
    <property type="entry name" value="FAD/NAD-bd_sf"/>
</dbReference>
<dbReference type="AlphaFoldDB" id="A0AAN6GDC4"/>
<dbReference type="GO" id="GO:0005092">
    <property type="term" value="F:GDP-dissociation inhibitor activity"/>
    <property type="evidence" value="ECO:0007669"/>
    <property type="project" value="InterPro"/>
</dbReference>
<dbReference type="Gene3D" id="3.30.519.10">
    <property type="entry name" value="Guanine Nucleotide Dissociation Inhibitor, domain 2"/>
    <property type="match status" value="1"/>
</dbReference>
<accession>A0AAN6GDC4</accession>